<evidence type="ECO:0000256" key="1">
    <source>
        <dbReference type="ARBA" id="ARBA00005187"/>
    </source>
</evidence>
<dbReference type="PIRSF" id="PIRSF001589">
    <property type="entry name" value="Asn_synthetase_glu-h"/>
    <property type="match status" value="1"/>
</dbReference>
<dbReference type="InterPro" id="IPR006426">
    <property type="entry name" value="Asn_synth_AEB"/>
</dbReference>
<evidence type="ECO:0000256" key="9">
    <source>
        <dbReference type="PIRSR" id="PIRSR001589-2"/>
    </source>
</evidence>
<evidence type="ECO:0000256" key="3">
    <source>
        <dbReference type="ARBA" id="ARBA00012737"/>
    </source>
</evidence>
<dbReference type="InterPro" id="IPR033738">
    <property type="entry name" value="AsnB_N"/>
</dbReference>
<comment type="catalytic activity">
    <reaction evidence="7">
        <text>L-aspartate + L-glutamine + ATP + H2O = L-asparagine + L-glutamate + AMP + diphosphate + H(+)</text>
        <dbReference type="Rhea" id="RHEA:12228"/>
        <dbReference type="ChEBI" id="CHEBI:15377"/>
        <dbReference type="ChEBI" id="CHEBI:15378"/>
        <dbReference type="ChEBI" id="CHEBI:29985"/>
        <dbReference type="ChEBI" id="CHEBI:29991"/>
        <dbReference type="ChEBI" id="CHEBI:30616"/>
        <dbReference type="ChEBI" id="CHEBI:33019"/>
        <dbReference type="ChEBI" id="CHEBI:58048"/>
        <dbReference type="ChEBI" id="CHEBI:58359"/>
        <dbReference type="ChEBI" id="CHEBI:456215"/>
        <dbReference type="EC" id="6.3.5.4"/>
    </reaction>
</comment>
<keyword evidence="4 9" id="KW-0547">Nucleotide-binding</keyword>
<dbReference type="SUPFAM" id="SSF56235">
    <property type="entry name" value="N-terminal nucleophile aminohydrolases (Ntn hydrolases)"/>
    <property type="match status" value="1"/>
</dbReference>
<dbReference type="RefSeq" id="WP_368639821.1">
    <property type="nucleotide sequence ID" value="NZ_CP158254.1"/>
</dbReference>
<dbReference type="InterPro" id="IPR014729">
    <property type="entry name" value="Rossmann-like_a/b/a_fold"/>
</dbReference>
<dbReference type="InterPro" id="IPR001962">
    <property type="entry name" value="Asn_synthase"/>
</dbReference>
<evidence type="ECO:0000256" key="4">
    <source>
        <dbReference type="ARBA" id="ARBA00022741"/>
    </source>
</evidence>
<dbReference type="GO" id="GO:0005524">
    <property type="term" value="F:ATP binding"/>
    <property type="evidence" value="ECO:0007669"/>
    <property type="project" value="UniProtKB-KW"/>
</dbReference>
<sequence>MCGFVGFFMAQRGAVDSSSARLRRMGRALAHRGPDDEGFWLDDSTGFGIAHRRLAVADLSHGGHQPMVSNCERYVLAFNGEIYNHKELRNRLEHEQQGLTWRGHSDTEVLLACLVRWGLERTLHSCVGMFAFALWDRQARALTLARDRMGEKPLYWGWQGQVLLFGSELKAMKIHPDFQSEIDRNALALLLRYNYIPAPHSIYRGIHKLPAGHYVIIDNKDLDAVPTRYWDYRAIVRAGLDKPFAGTDVQAVDELEARLISSIRGQREADVPLGAFLSGGIDSSLVAALMQQQSAQQIHTYAIGFQDKAFDEAVHARAVATHLGTDHTELYVTEQDALAVVPDLPRIYCEPLADSSQIPTFLVSQIARQHVTVALSGDGGDELFGGYTPYQFMPKLWRLLRRVPQPLRSGAATALAVLPMPQRLEKLMSVMDAEDREQLYAKMRSHWLDPESVVLGAKEPDSLLRNPVDWRFVESFETWMMAVDVCSYMPDDILAKVDRAAMANSLETRVPLLDHRVVEFAARLPLSMKIRNGQGKWILRQLLYRYVPQALVDRPKTGFSVPLGSWLRGPLREWAENLLQETKLREEGYFDARRVRAAWLEHISGRADRSEQLWSVLMFQAWLADQ</sequence>
<dbReference type="AlphaFoldDB" id="A0AB39CZD3"/>
<name>A0AB39CZD3_9BURK</name>
<dbReference type="PANTHER" id="PTHR43284:SF1">
    <property type="entry name" value="ASPARAGINE SYNTHETASE"/>
    <property type="match status" value="1"/>
</dbReference>
<dbReference type="EMBL" id="CP158267">
    <property type="protein sequence ID" value="XDJ80998.1"/>
    <property type="molecule type" value="Genomic_DNA"/>
</dbReference>
<evidence type="ECO:0000256" key="10">
    <source>
        <dbReference type="PIRSR" id="PIRSR001589-3"/>
    </source>
</evidence>
<evidence type="ECO:0000313" key="12">
    <source>
        <dbReference type="EMBL" id="XDJ47330.1"/>
    </source>
</evidence>
<dbReference type="GO" id="GO:0005829">
    <property type="term" value="C:cytosol"/>
    <property type="evidence" value="ECO:0007669"/>
    <property type="project" value="TreeGrafter"/>
</dbReference>
<evidence type="ECO:0000313" key="13">
    <source>
        <dbReference type="EMBL" id="XDJ49373.1"/>
    </source>
</evidence>
<protein>
    <recommendedName>
        <fullName evidence="3">asparagine synthase (glutamine-hydrolyzing)</fullName>
        <ecNumber evidence="3">6.3.5.4</ecNumber>
    </recommendedName>
</protein>
<accession>A0AB39CZD3</accession>
<dbReference type="Pfam" id="PF00733">
    <property type="entry name" value="Asn_synthase"/>
    <property type="match status" value="1"/>
</dbReference>
<evidence type="ECO:0000313" key="14">
    <source>
        <dbReference type="EMBL" id="XDJ80998.1"/>
    </source>
</evidence>
<dbReference type="CDD" id="cd01991">
    <property type="entry name" value="Asn_synthase_B_C"/>
    <property type="match status" value="1"/>
</dbReference>
<evidence type="ECO:0000259" key="11">
    <source>
        <dbReference type="PROSITE" id="PS51278"/>
    </source>
</evidence>
<gene>
    <name evidence="12" type="primary">asnB</name>
    <name evidence="12" type="ORF">ABRZ04_13705</name>
    <name evidence="14" type="ORF">ABRZ07_05705</name>
    <name evidence="13" type="ORF">ABRZ09_08895</name>
</gene>
<dbReference type="Pfam" id="PF13522">
    <property type="entry name" value="GATase_6"/>
    <property type="match status" value="1"/>
</dbReference>
<organism evidence="12">
    <name type="scientific">Castellaniella ginsengisoli</name>
    <dbReference type="NCBI Taxonomy" id="546114"/>
    <lineage>
        <taxon>Bacteria</taxon>
        <taxon>Pseudomonadati</taxon>
        <taxon>Pseudomonadota</taxon>
        <taxon>Betaproteobacteria</taxon>
        <taxon>Burkholderiales</taxon>
        <taxon>Alcaligenaceae</taxon>
        <taxon>Castellaniella</taxon>
    </lineage>
</organism>
<dbReference type="CDD" id="cd00712">
    <property type="entry name" value="AsnB"/>
    <property type="match status" value="1"/>
</dbReference>
<keyword evidence="5 9" id="KW-0067">ATP-binding</keyword>
<dbReference type="InterPro" id="IPR029055">
    <property type="entry name" value="Ntn_hydrolases_N"/>
</dbReference>
<dbReference type="Gene3D" id="3.60.20.10">
    <property type="entry name" value="Glutamine Phosphoribosylpyrophosphate, subunit 1, domain 1"/>
    <property type="match status" value="1"/>
</dbReference>
<feature type="active site" description="For GATase activity" evidence="8">
    <location>
        <position position="2"/>
    </location>
</feature>
<evidence type="ECO:0000256" key="7">
    <source>
        <dbReference type="ARBA" id="ARBA00048741"/>
    </source>
</evidence>
<keyword evidence="6 8" id="KW-0315">Glutamine amidotransferase</keyword>
<dbReference type="PROSITE" id="PS51278">
    <property type="entry name" value="GATASE_TYPE_2"/>
    <property type="match status" value="1"/>
</dbReference>
<feature type="site" description="Important for beta-aspartyl-AMP intermediate formation" evidence="10">
    <location>
        <position position="378"/>
    </location>
</feature>
<dbReference type="GO" id="GO:0004066">
    <property type="term" value="F:asparagine synthase (glutamine-hydrolyzing) activity"/>
    <property type="evidence" value="ECO:0007669"/>
    <property type="project" value="UniProtKB-EC"/>
</dbReference>
<proteinExistence type="inferred from homology"/>
<feature type="binding site" evidence="9">
    <location>
        <position position="303"/>
    </location>
    <ligand>
        <name>ATP</name>
        <dbReference type="ChEBI" id="CHEBI:30616"/>
    </ligand>
</feature>
<dbReference type="GO" id="GO:0006529">
    <property type="term" value="P:asparagine biosynthetic process"/>
    <property type="evidence" value="ECO:0007669"/>
    <property type="project" value="UniProtKB-KW"/>
</dbReference>
<feature type="binding site" evidence="9">
    <location>
        <position position="106"/>
    </location>
    <ligand>
        <name>L-glutamine</name>
        <dbReference type="ChEBI" id="CHEBI:58359"/>
    </ligand>
</feature>
<comment type="pathway">
    <text evidence="1">Amino-acid biosynthesis; L-asparagine biosynthesis; L-asparagine from L-aspartate (L-Gln route): step 1/1.</text>
</comment>
<dbReference type="PANTHER" id="PTHR43284">
    <property type="entry name" value="ASPARAGINE SYNTHETASE (GLUTAMINE-HYDROLYZING)"/>
    <property type="match status" value="1"/>
</dbReference>
<keyword evidence="8" id="KW-0028">Amino-acid biosynthesis</keyword>
<reference evidence="12" key="1">
    <citation type="submission" date="2024-05" db="EMBL/GenBank/DDBJ databases">
        <authorList>
            <person name="Luo Y.-C."/>
            <person name="Nicholds J."/>
            <person name="Mortimer T."/>
            <person name="Maboni G."/>
        </authorList>
    </citation>
    <scope>NUCLEOTIDE SEQUENCE</scope>
    <source>
        <strain evidence="14">141555</strain>
        <strain evidence="13">151108</strain>
        <strain evidence="12">151836</strain>
    </source>
</reference>
<dbReference type="EMBL" id="CP158255">
    <property type="protein sequence ID" value="XDJ49373.1"/>
    <property type="molecule type" value="Genomic_DNA"/>
</dbReference>
<feature type="domain" description="Glutamine amidotransferase type-2" evidence="11">
    <location>
        <begin position="2"/>
        <end position="220"/>
    </location>
</feature>
<comment type="similarity">
    <text evidence="2">Belongs to the asparagine synthetase family.</text>
</comment>
<evidence type="ECO:0000256" key="8">
    <source>
        <dbReference type="PIRSR" id="PIRSR001589-1"/>
    </source>
</evidence>
<dbReference type="Gene3D" id="3.40.50.620">
    <property type="entry name" value="HUPs"/>
    <property type="match status" value="1"/>
</dbReference>
<dbReference type="EMBL" id="CP158254">
    <property type="protein sequence ID" value="XDJ47330.1"/>
    <property type="molecule type" value="Genomic_DNA"/>
</dbReference>
<evidence type="ECO:0000256" key="6">
    <source>
        <dbReference type="ARBA" id="ARBA00022962"/>
    </source>
</evidence>
<evidence type="ECO:0000256" key="2">
    <source>
        <dbReference type="ARBA" id="ARBA00005752"/>
    </source>
</evidence>
<keyword evidence="12" id="KW-0436">Ligase</keyword>
<dbReference type="InterPro" id="IPR051786">
    <property type="entry name" value="ASN_synthetase/amidase"/>
</dbReference>
<evidence type="ECO:0000256" key="5">
    <source>
        <dbReference type="ARBA" id="ARBA00022840"/>
    </source>
</evidence>
<dbReference type="NCBIfam" id="TIGR01536">
    <property type="entry name" value="asn_synth_AEB"/>
    <property type="match status" value="1"/>
</dbReference>
<feature type="binding site" evidence="9">
    <location>
        <begin position="376"/>
        <end position="377"/>
    </location>
    <ligand>
        <name>ATP</name>
        <dbReference type="ChEBI" id="CHEBI:30616"/>
    </ligand>
</feature>
<dbReference type="EC" id="6.3.5.4" evidence="3"/>
<keyword evidence="8" id="KW-0061">Asparagine biosynthesis</keyword>
<dbReference type="SUPFAM" id="SSF52402">
    <property type="entry name" value="Adenine nucleotide alpha hydrolases-like"/>
    <property type="match status" value="1"/>
</dbReference>
<dbReference type="InterPro" id="IPR017932">
    <property type="entry name" value="GATase_2_dom"/>
</dbReference>